<gene>
    <name evidence="2" type="ORF">R28058_08541</name>
</gene>
<proteinExistence type="predicted"/>
<evidence type="ECO:0000256" key="1">
    <source>
        <dbReference type="SAM" id="Phobius"/>
    </source>
</evidence>
<sequence>MEKIIAILFAVLAGISTTLEAFVNGELGEQTTPIIATFLSLVVGSIFFLITMFITGDIKSIFTLDKITPKFLLGGIFGGCIIFFTVKAVAHLGLSKTLTIIVISQIILGFAIDIFILNTQEIHLYKFIGIFMLISGTFFILS</sequence>
<dbReference type="EMBL" id="CEKZ01000003">
    <property type="protein sequence ID" value="CEQ03121.1"/>
    <property type="molecule type" value="Genomic_DNA"/>
</dbReference>
<keyword evidence="1" id="KW-1133">Transmembrane helix</keyword>
<organism evidence="2 3">
    <name type="scientific">Paraclostridium sordellii</name>
    <name type="common">Clostridium sordellii</name>
    <dbReference type="NCBI Taxonomy" id="1505"/>
    <lineage>
        <taxon>Bacteria</taxon>
        <taxon>Bacillati</taxon>
        <taxon>Bacillota</taxon>
        <taxon>Clostridia</taxon>
        <taxon>Peptostreptococcales</taxon>
        <taxon>Peptostreptococcaceae</taxon>
        <taxon>Paraclostridium</taxon>
    </lineage>
</organism>
<dbReference type="Pfam" id="PF04657">
    <property type="entry name" value="DMT_YdcZ"/>
    <property type="match status" value="1"/>
</dbReference>
<feature type="transmembrane region" description="Helical" evidence="1">
    <location>
        <begin position="124"/>
        <end position="141"/>
    </location>
</feature>
<protein>
    <submittedName>
        <fullName evidence="2">Membrane protein</fullName>
    </submittedName>
</protein>
<dbReference type="InterPro" id="IPR006750">
    <property type="entry name" value="YdcZ"/>
</dbReference>
<name>A0A0C7PMN3_PARSO</name>
<dbReference type="AlphaFoldDB" id="A0A0C7PMN3"/>
<dbReference type="PANTHER" id="PTHR34821:SF2">
    <property type="entry name" value="INNER MEMBRANE PROTEIN YDCZ"/>
    <property type="match status" value="1"/>
</dbReference>
<dbReference type="GO" id="GO:0005886">
    <property type="term" value="C:plasma membrane"/>
    <property type="evidence" value="ECO:0007669"/>
    <property type="project" value="TreeGrafter"/>
</dbReference>
<accession>A0A0C7PMN3</accession>
<feature type="transmembrane region" description="Helical" evidence="1">
    <location>
        <begin position="71"/>
        <end position="92"/>
    </location>
</feature>
<feature type="transmembrane region" description="Helical" evidence="1">
    <location>
        <begin position="98"/>
        <end position="117"/>
    </location>
</feature>
<reference evidence="2 3" key="1">
    <citation type="submission" date="2015-01" db="EMBL/GenBank/DDBJ databases">
        <authorList>
            <person name="Aslett A.Martin."/>
            <person name="De Silva Nishadi"/>
        </authorList>
    </citation>
    <scope>NUCLEOTIDE SEQUENCE [LARGE SCALE GENOMIC DNA]</scope>
    <source>
        <strain evidence="2 3">R28058</strain>
    </source>
</reference>
<keyword evidence="1" id="KW-0472">Membrane</keyword>
<dbReference type="Proteomes" id="UP000049127">
    <property type="component" value="Unassembled WGS sequence"/>
</dbReference>
<evidence type="ECO:0000313" key="3">
    <source>
        <dbReference type="Proteomes" id="UP000049127"/>
    </source>
</evidence>
<feature type="transmembrane region" description="Helical" evidence="1">
    <location>
        <begin position="31"/>
        <end position="50"/>
    </location>
</feature>
<dbReference type="RefSeq" id="WP_055334002.1">
    <property type="nucleotide sequence ID" value="NZ_CEMY01000003.1"/>
</dbReference>
<dbReference type="OrthoDB" id="1752174at2"/>
<evidence type="ECO:0000313" key="2">
    <source>
        <dbReference type="EMBL" id="CEQ03121.1"/>
    </source>
</evidence>
<keyword evidence="1" id="KW-0812">Transmembrane</keyword>
<dbReference type="PANTHER" id="PTHR34821">
    <property type="entry name" value="INNER MEMBRANE PROTEIN YDCZ"/>
    <property type="match status" value="1"/>
</dbReference>